<protein>
    <submittedName>
        <fullName evidence="7">Protein crumbs 1</fullName>
    </submittedName>
</protein>
<dbReference type="Pfam" id="PF00008">
    <property type="entry name" value="EGF"/>
    <property type="match status" value="1"/>
</dbReference>
<keyword evidence="3" id="KW-0677">Repeat</keyword>
<organism evidence="7 8">
    <name type="scientific">Liparis tanakae</name>
    <name type="common">Tanaka's snailfish</name>
    <dbReference type="NCBI Taxonomy" id="230148"/>
    <lineage>
        <taxon>Eukaryota</taxon>
        <taxon>Metazoa</taxon>
        <taxon>Chordata</taxon>
        <taxon>Craniata</taxon>
        <taxon>Vertebrata</taxon>
        <taxon>Euteleostomi</taxon>
        <taxon>Actinopterygii</taxon>
        <taxon>Neopterygii</taxon>
        <taxon>Teleostei</taxon>
        <taxon>Neoteleostei</taxon>
        <taxon>Acanthomorphata</taxon>
        <taxon>Eupercaria</taxon>
        <taxon>Perciformes</taxon>
        <taxon>Cottioidei</taxon>
        <taxon>Cottales</taxon>
        <taxon>Liparidae</taxon>
        <taxon>Liparis</taxon>
    </lineage>
</organism>
<keyword evidence="2" id="KW-0732">Signal</keyword>
<evidence type="ECO:0000256" key="3">
    <source>
        <dbReference type="ARBA" id="ARBA00022737"/>
    </source>
</evidence>
<keyword evidence="1 5" id="KW-0245">EGF-like domain</keyword>
<evidence type="ECO:0000256" key="4">
    <source>
        <dbReference type="ARBA" id="ARBA00023157"/>
    </source>
</evidence>
<keyword evidence="4 5" id="KW-1015">Disulfide bond</keyword>
<evidence type="ECO:0000256" key="5">
    <source>
        <dbReference type="PROSITE-ProRule" id="PRU00076"/>
    </source>
</evidence>
<name>A0A4Z2ER08_9TELE</name>
<dbReference type="EMBL" id="SRLO01003625">
    <property type="protein sequence ID" value="TNN31278.1"/>
    <property type="molecule type" value="Genomic_DNA"/>
</dbReference>
<evidence type="ECO:0000256" key="1">
    <source>
        <dbReference type="ARBA" id="ARBA00022536"/>
    </source>
</evidence>
<accession>A0A4Z2ER08</accession>
<evidence type="ECO:0000313" key="8">
    <source>
        <dbReference type="Proteomes" id="UP000314294"/>
    </source>
</evidence>
<dbReference type="InterPro" id="IPR013320">
    <property type="entry name" value="ConA-like_dom_sf"/>
</dbReference>
<evidence type="ECO:0000259" key="6">
    <source>
        <dbReference type="PROSITE" id="PS50026"/>
    </source>
</evidence>
<dbReference type="Pfam" id="PF12661">
    <property type="entry name" value="hEGF"/>
    <property type="match status" value="1"/>
</dbReference>
<gene>
    <name evidence="7" type="primary">Crb1_0</name>
    <name evidence="7" type="ORF">EYF80_058572</name>
</gene>
<dbReference type="CDD" id="cd00054">
    <property type="entry name" value="EGF_CA"/>
    <property type="match status" value="1"/>
</dbReference>
<feature type="disulfide bond" evidence="5">
    <location>
        <begin position="146"/>
        <end position="155"/>
    </location>
</feature>
<dbReference type="Proteomes" id="UP000314294">
    <property type="component" value="Unassembled WGS sequence"/>
</dbReference>
<dbReference type="SUPFAM" id="SSF57196">
    <property type="entry name" value="EGF/Laminin"/>
    <property type="match status" value="1"/>
</dbReference>
<dbReference type="FunFam" id="2.10.25.10:FF:000282">
    <property type="entry name" value="Crumbs cell polarity complex component 2"/>
    <property type="match status" value="1"/>
</dbReference>
<proteinExistence type="predicted"/>
<comment type="caution">
    <text evidence="7">The sequence shown here is derived from an EMBL/GenBank/DDBJ whole genome shotgun (WGS) entry which is preliminary data.</text>
</comment>
<comment type="caution">
    <text evidence="5">Lacks conserved residue(s) required for the propagation of feature annotation.</text>
</comment>
<dbReference type="InterPro" id="IPR013032">
    <property type="entry name" value="EGF-like_CS"/>
</dbReference>
<keyword evidence="8" id="KW-1185">Reference proteome</keyword>
<dbReference type="SUPFAM" id="SSF49899">
    <property type="entry name" value="Concanavalin A-like lectins/glucanases"/>
    <property type="match status" value="1"/>
</dbReference>
<dbReference type="AlphaFoldDB" id="A0A4Z2ER08"/>
<dbReference type="SMART" id="SM00181">
    <property type="entry name" value="EGF"/>
    <property type="match status" value="1"/>
</dbReference>
<feature type="domain" description="EGF-like" evidence="6">
    <location>
        <begin position="120"/>
        <end position="156"/>
    </location>
</feature>
<evidence type="ECO:0000256" key="2">
    <source>
        <dbReference type="ARBA" id="ARBA00022729"/>
    </source>
</evidence>
<dbReference type="InterPro" id="IPR000742">
    <property type="entry name" value="EGF"/>
</dbReference>
<dbReference type="PANTHER" id="PTHR12916">
    <property type="entry name" value="CYTOCHROME C OXIDASE POLYPEPTIDE VIC-2"/>
    <property type="match status" value="1"/>
</dbReference>
<reference evidence="7 8" key="1">
    <citation type="submission" date="2019-03" db="EMBL/GenBank/DDBJ databases">
        <title>First draft genome of Liparis tanakae, snailfish: a comprehensive survey of snailfish specific genes.</title>
        <authorList>
            <person name="Kim W."/>
            <person name="Song I."/>
            <person name="Jeong J.-H."/>
            <person name="Kim D."/>
            <person name="Kim S."/>
            <person name="Ryu S."/>
            <person name="Song J.Y."/>
            <person name="Lee S.K."/>
        </authorList>
    </citation>
    <scope>NUCLEOTIDE SEQUENCE [LARGE SCALE GENOMIC DNA]</scope>
    <source>
        <tissue evidence="7">Muscle</tissue>
    </source>
</reference>
<dbReference type="PROSITE" id="PS50026">
    <property type="entry name" value="EGF_3"/>
    <property type="match status" value="1"/>
</dbReference>
<dbReference type="PANTHER" id="PTHR12916:SF4">
    <property type="entry name" value="UNINFLATABLE, ISOFORM C"/>
    <property type="match status" value="1"/>
</dbReference>
<evidence type="ECO:0000313" key="7">
    <source>
        <dbReference type="EMBL" id="TNN31278.1"/>
    </source>
</evidence>
<sequence>MGRLFVRSLPRGAALSAPVFLTTGEKQLLQVEVRGGRVTFERAGLRYDIGDVPEVAARAGDRAYVGGLPGGWDAGAWGGRYKGCLQDLRLDSLRLDPGARNRSDQQGAPYAQSVEEGCVSDDACKVEPCLNGGRCTVTFNDFSCSCPAQFTGKTCGTRVWCVGRPCEPGGHCLDLPDGYECKRLH</sequence>
<dbReference type="OrthoDB" id="283575at2759"/>
<dbReference type="Gene3D" id="2.10.25.10">
    <property type="entry name" value="Laminin"/>
    <property type="match status" value="1"/>
</dbReference>
<dbReference type="PROSITE" id="PS00022">
    <property type="entry name" value="EGF_1"/>
    <property type="match status" value="1"/>
</dbReference>